<evidence type="ECO:0000256" key="1">
    <source>
        <dbReference type="ARBA" id="ARBA00007261"/>
    </source>
</evidence>
<dbReference type="PANTHER" id="PTHR43690">
    <property type="entry name" value="NARDILYSIN"/>
    <property type="match status" value="1"/>
</dbReference>
<dbReference type="Gene3D" id="3.30.830.10">
    <property type="entry name" value="Metalloenzyme, LuxS/M16 peptidase-like"/>
    <property type="match status" value="4"/>
</dbReference>
<evidence type="ECO:0000259" key="9">
    <source>
        <dbReference type="Pfam" id="PF05193"/>
    </source>
</evidence>
<dbReference type="Pfam" id="PF00675">
    <property type="entry name" value="Peptidase_M16"/>
    <property type="match status" value="1"/>
</dbReference>
<dbReference type="GO" id="GO:0005739">
    <property type="term" value="C:mitochondrion"/>
    <property type="evidence" value="ECO:0007669"/>
    <property type="project" value="TreeGrafter"/>
</dbReference>
<reference evidence="12" key="1">
    <citation type="submission" date="2019-10" db="EMBL/GenBank/DDBJ databases">
        <title>Conservation and host-specific expression of non-tandemly repeated heterogenous ribosome RNA gene in arbuscular mycorrhizal fungi.</title>
        <authorList>
            <person name="Maeda T."/>
            <person name="Kobayashi Y."/>
            <person name="Nakagawa T."/>
            <person name="Ezawa T."/>
            <person name="Yamaguchi K."/>
            <person name="Bino T."/>
            <person name="Nishimoto Y."/>
            <person name="Shigenobu S."/>
            <person name="Kawaguchi M."/>
        </authorList>
    </citation>
    <scope>NUCLEOTIDE SEQUENCE</scope>
    <source>
        <strain evidence="12">HR1</strain>
    </source>
</reference>
<keyword evidence="5" id="KW-0862">Zinc</keyword>
<gene>
    <name evidence="12" type="ORF">RCL2_002038100</name>
</gene>
<sequence length="1151" mass="133487">MEFACNTKIGKLFLSTHRLGLLNRSRRCAISGVSFPFNFITTLNSSFIYKYRKQHTPVLVFSNNFRFQTVFTNIARTMATSSFNNLPSNFTISSDGSHAILSVPIEKSDNDDRSYRLIRLSNELEALLIHDAKTDKSSAALDVHVGNLCDPDNLFGLAHFCEHLLFMGSEKYPKENEYSDYLSKHSGYSNAYTSSDCTNYYFEVGPDFLEGALDRFAQFFIAPLFDPSCTDREIRAVDSENKKNLQSDDWRCYQLEKSLSNPDHPYSHFGTGNLTTLKENPIKQGLNIRDELLKFHDKYYSANIMKLVVLGKDPLDQLSKWVIEKFSSVKNKSIPVPTFDGHPLTKNELLRQVFVKPVKDIRHLELTFPFPDQSLLFRVQPGRYLSHMIGHEGVGSILSLLKKKGWANYLSAGPIHGGIGFEFFKISIDLTESGLENREKVILHVFQYIEMLKQAGVQEWSFREVEKLNEISFRFMEKSSPSQYVSRLSSTIQTPYPREWVLSGPFLIREYDQKLIEESLEWLRPDNFLLELVSQSFIGLNQKEQWYGTEYKVEPISDGLIQALNNIELNPELKMTLPNEFIPTNFETFKTEVATPAKRPNLIKNTATSRLWHKKDDTFWVPKANIYFLLKSPHAYVTPSHSVKARLYVDLIKDALTEYSYNAEIAGLSYELYTQSNGLLLIIDGYSDKMQVLLEKILLKMKNFEVNPERFSLVKEYLQRDYKNSLLDSPHQHSSYYSLYLIQERLWSHEEKLEILDDIKFEDIKMFYPELLNQLYIESLIHGNILKDDAIKMIQKVEEILQPKVLSPSQLIGNRSVVIPQGKRFIYQRNVFDTENINSAIDYYIQVDNITDRELRARVSLLSQIADEPCFNQLRTKEQLGYLVFSGTRRHASTIGFRIIVQSEKDTAHLENRIEVFLNNLQKIIEEMSEQEYQKQVQSLIVKKLETPKNLGQETHRYWTHVSSGYYEFDRDDTDVEEIRKITKQDFLEFYKKFISPNSPDFKKLSVHLRSQKNSLSKKSLKKPLDIKKLHSVLTLQGLNNVNIENLHNFNNSKTKSETEFDGSEFENLLKTYLIDQVKVDENEIEELIKNIKKSHLDDNDNDNTKENEVLELELKEGNEIIDDIVLWKSHMKLGPAPTPVIMFNDSISKL</sequence>
<evidence type="ECO:0000259" key="8">
    <source>
        <dbReference type="Pfam" id="PF00675"/>
    </source>
</evidence>
<dbReference type="InterPro" id="IPR032632">
    <property type="entry name" value="Peptidase_M16_M"/>
</dbReference>
<evidence type="ECO:0000256" key="7">
    <source>
        <dbReference type="RuleBase" id="RU004447"/>
    </source>
</evidence>
<dbReference type="Pfam" id="PF05193">
    <property type="entry name" value="Peptidase_M16_C"/>
    <property type="match status" value="1"/>
</dbReference>
<evidence type="ECO:0000256" key="3">
    <source>
        <dbReference type="ARBA" id="ARBA00022723"/>
    </source>
</evidence>
<evidence type="ECO:0000259" key="11">
    <source>
        <dbReference type="Pfam" id="PF22456"/>
    </source>
</evidence>
<dbReference type="InterPro" id="IPR011249">
    <property type="entry name" value="Metalloenz_LuxS/M16"/>
</dbReference>
<feature type="domain" description="Coenzyme PQQ synthesis protein F-like C-terminal lobe" evidence="11">
    <location>
        <begin position="861"/>
        <end position="959"/>
    </location>
</feature>
<evidence type="ECO:0000256" key="2">
    <source>
        <dbReference type="ARBA" id="ARBA00022670"/>
    </source>
</evidence>
<evidence type="ECO:0000259" key="10">
    <source>
        <dbReference type="Pfam" id="PF16187"/>
    </source>
</evidence>
<organism evidence="12 13">
    <name type="scientific">Rhizophagus clarus</name>
    <dbReference type="NCBI Taxonomy" id="94130"/>
    <lineage>
        <taxon>Eukaryota</taxon>
        <taxon>Fungi</taxon>
        <taxon>Fungi incertae sedis</taxon>
        <taxon>Mucoromycota</taxon>
        <taxon>Glomeromycotina</taxon>
        <taxon>Glomeromycetes</taxon>
        <taxon>Glomerales</taxon>
        <taxon>Glomeraceae</taxon>
        <taxon>Rhizophagus</taxon>
    </lineage>
</organism>
<keyword evidence="6" id="KW-0482">Metalloprotease</keyword>
<keyword evidence="4" id="KW-0378">Hydrolase</keyword>
<name>A0A8H3QV08_9GLOM</name>
<dbReference type="InterPro" id="IPR050626">
    <property type="entry name" value="Peptidase_M16"/>
</dbReference>
<dbReference type="GO" id="GO:0046872">
    <property type="term" value="F:metal ion binding"/>
    <property type="evidence" value="ECO:0007669"/>
    <property type="project" value="UniProtKB-KW"/>
</dbReference>
<evidence type="ECO:0000256" key="4">
    <source>
        <dbReference type="ARBA" id="ARBA00022801"/>
    </source>
</evidence>
<dbReference type="Pfam" id="PF16187">
    <property type="entry name" value="Peptidase_M16_M"/>
    <property type="match status" value="1"/>
</dbReference>
<dbReference type="PANTHER" id="PTHR43690:SF18">
    <property type="entry name" value="INSULIN-DEGRADING ENZYME-RELATED"/>
    <property type="match status" value="1"/>
</dbReference>
<evidence type="ECO:0000256" key="6">
    <source>
        <dbReference type="ARBA" id="ARBA00023049"/>
    </source>
</evidence>
<dbReference type="InterPro" id="IPR011765">
    <property type="entry name" value="Pept_M16_N"/>
</dbReference>
<dbReference type="GO" id="GO:0004222">
    <property type="term" value="F:metalloendopeptidase activity"/>
    <property type="evidence" value="ECO:0007669"/>
    <property type="project" value="InterPro"/>
</dbReference>
<dbReference type="InterPro" id="IPR054734">
    <property type="entry name" value="PqqF-like_C_4"/>
</dbReference>
<dbReference type="PROSITE" id="PS00143">
    <property type="entry name" value="INSULINASE"/>
    <property type="match status" value="1"/>
</dbReference>
<protein>
    <submittedName>
        <fullName evidence="12">A-pheromone processing metallopeptidase Ste23</fullName>
    </submittedName>
</protein>
<dbReference type="SUPFAM" id="SSF63411">
    <property type="entry name" value="LuxS/MPP-like metallohydrolase"/>
    <property type="match status" value="4"/>
</dbReference>
<keyword evidence="3" id="KW-0479">Metal-binding</keyword>
<dbReference type="FunFam" id="3.30.830.10:FF:000005">
    <property type="entry name" value="nardilysin isoform X1"/>
    <property type="match status" value="1"/>
</dbReference>
<dbReference type="GO" id="GO:0005829">
    <property type="term" value="C:cytosol"/>
    <property type="evidence" value="ECO:0007669"/>
    <property type="project" value="TreeGrafter"/>
</dbReference>
<dbReference type="InterPro" id="IPR007863">
    <property type="entry name" value="Peptidase_M16_C"/>
</dbReference>
<evidence type="ECO:0000313" key="12">
    <source>
        <dbReference type="EMBL" id="GES93635.1"/>
    </source>
</evidence>
<proteinExistence type="inferred from homology"/>
<feature type="domain" description="Peptidase M16 middle/third" evidence="10">
    <location>
        <begin position="473"/>
        <end position="754"/>
    </location>
</feature>
<evidence type="ECO:0000313" key="13">
    <source>
        <dbReference type="Proteomes" id="UP000615446"/>
    </source>
</evidence>
<dbReference type="Proteomes" id="UP000615446">
    <property type="component" value="Unassembled WGS sequence"/>
</dbReference>
<dbReference type="GO" id="GO:0051603">
    <property type="term" value="P:proteolysis involved in protein catabolic process"/>
    <property type="evidence" value="ECO:0007669"/>
    <property type="project" value="TreeGrafter"/>
</dbReference>
<accession>A0A8H3QV08</accession>
<feature type="domain" description="Peptidase M16 N-terminal" evidence="8">
    <location>
        <begin position="127"/>
        <end position="263"/>
    </location>
</feature>
<dbReference type="InterPro" id="IPR001431">
    <property type="entry name" value="Pept_M16_Zn_BS"/>
</dbReference>
<keyword evidence="2" id="KW-0645">Protease</keyword>
<dbReference type="GO" id="GO:0043171">
    <property type="term" value="P:peptide catabolic process"/>
    <property type="evidence" value="ECO:0007669"/>
    <property type="project" value="TreeGrafter"/>
</dbReference>
<dbReference type="EMBL" id="BLAL01000228">
    <property type="protein sequence ID" value="GES93635.1"/>
    <property type="molecule type" value="Genomic_DNA"/>
</dbReference>
<comment type="similarity">
    <text evidence="1 7">Belongs to the peptidase M16 family.</text>
</comment>
<dbReference type="OrthoDB" id="952271at2759"/>
<dbReference type="Pfam" id="PF22456">
    <property type="entry name" value="PqqF-like_C_4"/>
    <property type="match status" value="1"/>
</dbReference>
<comment type="caution">
    <text evidence="12">The sequence shown here is derived from an EMBL/GenBank/DDBJ whole genome shotgun (WGS) entry which is preliminary data.</text>
</comment>
<dbReference type="FunFam" id="3.30.830.10:FF:000003">
    <property type="entry name" value="Insulin-degrading enzyme"/>
    <property type="match status" value="1"/>
</dbReference>
<evidence type="ECO:0000256" key="5">
    <source>
        <dbReference type="ARBA" id="ARBA00022833"/>
    </source>
</evidence>
<dbReference type="AlphaFoldDB" id="A0A8H3QV08"/>
<dbReference type="FunFam" id="3.30.830.10:FF:000004">
    <property type="entry name" value="Putative insulin-degrading enzyme"/>
    <property type="match status" value="1"/>
</dbReference>
<feature type="domain" description="Peptidase M16 C-terminal" evidence="9">
    <location>
        <begin position="289"/>
        <end position="465"/>
    </location>
</feature>